<evidence type="ECO:0000313" key="4">
    <source>
        <dbReference type="EMBL" id="GAA1507839.1"/>
    </source>
</evidence>
<dbReference type="Pfam" id="PF01464">
    <property type="entry name" value="SLT"/>
    <property type="match status" value="1"/>
</dbReference>
<feature type="signal peptide" evidence="2">
    <location>
        <begin position="1"/>
        <end position="22"/>
    </location>
</feature>
<evidence type="ECO:0000256" key="1">
    <source>
        <dbReference type="SAM" id="MobiDB-lite"/>
    </source>
</evidence>
<dbReference type="Proteomes" id="UP001500842">
    <property type="component" value="Unassembled WGS sequence"/>
</dbReference>
<feature type="compositionally biased region" description="Low complexity" evidence="1">
    <location>
        <begin position="38"/>
        <end position="47"/>
    </location>
</feature>
<evidence type="ECO:0000256" key="2">
    <source>
        <dbReference type="SAM" id="SignalP"/>
    </source>
</evidence>
<name>A0ABN1ZZ68_9ACTN</name>
<organism evidence="4 5">
    <name type="scientific">Nocardioides humi</name>
    <dbReference type="NCBI Taxonomy" id="449461"/>
    <lineage>
        <taxon>Bacteria</taxon>
        <taxon>Bacillati</taxon>
        <taxon>Actinomycetota</taxon>
        <taxon>Actinomycetes</taxon>
        <taxon>Propionibacteriales</taxon>
        <taxon>Nocardioidaceae</taxon>
        <taxon>Nocardioides</taxon>
    </lineage>
</organism>
<reference evidence="4 5" key="1">
    <citation type="journal article" date="2019" name="Int. J. Syst. Evol. Microbiol.">
        <title>The Global Catalogue of Microorganisms (GCM) 10K type strain sequencing project: providing services to taxonomists for standard genome sequencing and annotation.</title>
        <authorList>
            <consortium name="The Broad Institute Genomics Platform"/>
            <consortium name="The Broad Institute Genome Sequencing Center for Infectious Disease"/>
            <person name="Wu L."/>
            <person name="Ma J."/>
        </authorList>
    </citation>
    <scope>NUCLEOTIDE SEQUENCE [LARGE SCALE GENOMIC DNA]</scope>
    <source>
        <strain evidence="4 5">JCM 14942</strain>
    </source>
</reference>
<sequence>MTAVRWGIAALAALLCAACAESSDPVAEPAAPPTSAIAEPTAPATSPDAPPPSGARADVPTVEIMRQLARRAERIAKKLPQVPLPAAVDPGSNRALGYREMIEFGFPADQWPYLDALWQRESGWNHLAENPRSGAYGIPQSLPATKMAVVGADWRTNPETQIRWGLAYIAARYGNAQKAWEHSERTGWY</sequence>
<keyword evidence="5" id="KW-1185">Reference proteome</keyword>
<feature type="region of interest" description="Disordered" evidence="1">
    <location>
        <begin position="24"/>
        <end position="57"/>
    </location>
</feature>
<dbReference type="RefSeq" id="WP_141004961.1">
    <property type="nucleotide sequence ID" value="NZ_BAAAOR010000007.1"/>
</dbReference>
<dbReference type="SUPFAM" id="SSF53955">
    <property type="entry name" value="Lysozyme-like"/>
    <property type="match status" value="1"/>
</dbReference>
<keyword evidence="2" id="KW-0732">Signal</keyword>
<dbReference type="InterPro" id="IPR008258">
    <property type="entry name" value="Transglycosylase_SLT_dom_1"/>
</dbReference>
<feature type="chain" id="PRO_5047081862" description="Transglycosylase SLT domain-containing protein" evidence="2">
    <location>
        <begin position="23"/>
        <end position="189"/>
    </location>
</feature>
<dbReference type="InterPro" id="IPR023346">
    <property type="entry name" value="Lysozyme-like_dom_sf"/>
</dbReference>
<dbReference type="EMBL" id="BAAAOR010000007">
    <property type="protein sequence ID" value="GAA1507839.1"/>
    <property type="molecule type" value="Genomic_DNA"/>
</dbReference>
<feature type="domain" description="Transglycosylase SLT" evidence="3">
    <location>
        <begin position="111"/>
        <end position="180"/>
    </location>
</feature>
<evidence type="ECO:0000259" key="3">
    <source>
        <dbReference type="Pfam" id="PF01464"/>
    </source>
</evidence>
<gene>
    <name evidence="4" type="ORF">GCM10009788_09870</name>
</gene>
<evidence type="ECO:0000313" key="5">
    <source>
        <dbReference type="Proteomes" id="UP001500842"/>
    </source>
</evidence>
<accession>A0ABN1ZZ68</accession>
<proteinExistence type="predicted"/>
<comment type="caution">
    <text evidence="4">The sequence shown here is derived from an EMBL/GenBank/DDBJ whole genome shotgun (WGS) entry which is preliminary data.</text>
</comment>
<protein>
    <recommendedName>
        <fullName evidence="3">Transglycosylase SLT domain-containing protein</fullName>
    </recommendedName>
</protein>
<dbReference type="Gene3D" id="1.10.530.10">
    <property type="match status" value="1"/>
</dbReference>